<evidence type="ECO:0000259" key="1">
    <source>
        <dbReference type="Pfam" id="PF05239"/>
    </source>
</evidence>
<protein>
    <recommendedName>
        <fullName evidence="1">PRC-barrel domain-containing protein</fullName>
    </recommendedName>
</protein>
<dbReference type="InterPro" id="IPR027275">
    <property type="entry name" value="PRC-brl_dom"/>
</dbReference>
<feature type="domain" description="PRC-barrel" evidence="1">
    <location>
        <begin position="5"/>
        <end position="76"/>
    </location>
</feature>
<dbReference type="EMBL" id="VSSQ01000127">
    <property type="protein sequence ID" value="MPL79499.1"/>
    <property type="molecule type" value="Genomic_DNA"/>
</dbReference>
<reference evidence="2" key="1">
    <citation type="submission" date="2019-08" db="EMBL/GenBank/DDBJ databases">
        <authorList>
            <person name="Kucharzyk K."/>
            <person name="Murdoch R.W."/>
            <person name="Higgins S."/>
            <person name="Loffler F."/>
        </authorList>
    </citation>
    <scope>NUCLEOTIDE SEQUENCE</scope>
</reference>
<dbReference type="PANTHER" id="PTHR38137">
    <property type="entry name" value="PRC-BARREL DOMAIN PROTEIN"/>
    <property type="match status" value="1"/>
</dbReference>
<dbReference type="Gene3D" id="2.30.30.240">
    <property type="entry name" value="PRC-barrel domain"/>
    <property type="match status" value="1"/>
</dbReference>
<dbReference type="SUPFAM" id="SSF50346">
    <property type="entry name" value="PRC-barrel domain"/>
    <property type="match status" value="1"/>
</dbReference>
<dbReference type="PANTHER" id="PTHR38137:SF1">
    <property type="entry name" value="PRC-BARREL DOMAIN-CONTAINING PROTEIN"/>
    <property type="match status" value="1"/>
</dbReference>
<dbReference type="Pfam" id="PF05239">
    <property type="entry name" value="PRC"/>
    <property type="match status" value="1"/>
</dbReference>
<evidence type="ECO:0000313" key="2">
    <source>
        <dbReference type="EMBL" id="MPL79499.1"/>
    </source>
</evidence>
<sequence>MKWQISELFGMSVYSDKAVFLGKVEDVVLDVTNKKISGLALSNVNKDVIDTKNYQGVIIPYRIVKEVGDIIIVRHIPGAFKVAGEPLFGA</sequence>
<comment type="caution">
    <text evidence="2">The sequence shown here is derived from an EMBL/GenBank/DDBJ whole genome shotgun (WGS) entry which is preliminary data.</text>
</comment>
<proteinExistence type="predicted"/>
<name>A0A644UKX7_9ZZZZ</name>
<gene>
    <name evidence="2" type="ORF">SDC9_25380</name>
</gene>
<organism evidence="2">
    <name type="scientific">bioreactor metagenome</name>
    <dbReference type="NCBI Taxonomy" id="1076179"/>
    <lineage>
        <taxon>unclassified sequences</taxon>
        <taxon>metagenomes</taxon>
        <taxon>ecological metagenomes</taxon>
    </lineage>
</organism>
<accession>A0A644UKX7</accession>
<dbReference type="AlphaFoldDB" id="A0A644UKX7"/>
<dbReference type="InterPro" id="IPR011033">
    <property type="entry name" value="PRC_barrel-like_sf"/>
</dbReference>